<dbReference type="InterPro" id="IPR006214">
    <property type="entry name" value="Bax_inhibitor_1-related"/>
</dbReference>
<dbReference type="GO" id="GO:0016020">
    <property type="term" value="C:membrane"/>
    <property type="evidence" value="ECO:0007669"/>
    <property type="project" value="UniProtKB-SubCell"/>
</dbReference>
<proteinExistence type="inferred from homology"/>
<evidence type="ECO:0000256" key="5">
    <source>
        <dbReference type="RuleBase" id="RU004379"/>
    </source>
</evidence>
<feature type="transmembrane region" description="Helical" evidence="5">
    <location>
        <begin position="123"/>
        <end position="143"/>
    </location>
</feature>
<dbReference type="Proteomes" id="UP000276133">
    <property type="component" value="Unassembled WGS sequence"/>
</dbReference>
<dbReference type="OrthoDB" id="7933078at2759"/>
<comment type="similarity">
    <text evidence="5">Belongs to the BI1 family.</text>
</comment>
<keyword evidence="7" id="KW-1185">Reference proteome</keyword>
<comment type="caution">
    <text evidence="6">The sequence shown here is derived from an EMBL/GenBank/DDBJ whole genome shotgun (WGS) entry which is preliminary data.</text>
</comment>
<keyword evidence="4 5" id="KW-0472">Membrane</keyword>
<name>A0A3M7RET5_BRAPC</name>
<reference evidence="6 7" key="1">
    <citation type="journal article" date="2018" name="Sci. Rep.">
        <title>Genomic signatures of local adaptation to the degree of environmental predictability in rotifers.</title>
        <authorList>
            <person name="Franch-Gras L."/>
            <person name="Hahn C."/>
            <person name="Garcia-Roger E.M."/>
            <person name="Carmona M.J."/>
            <person name="Serra M."/>
            <person name="Gomez A."/>
        </authorList>
    </citation>
    <scope>NUCLEOTIDE SEQUENCE [LARGE SCALE GENOMIC DNA]</scope>
    <source>
        <strain evidence="6">HYR1</strain>
    </source>
</reference>
<gene>
    <name evidence="6" type="ORF">BpHYR1_032963</name>
</gene>
<sequence length="247" mass="27439">MNFSSSSQSNPLFVPGLNKGPSVLNSSPHVRLGYLKKVYGILSIQLALTTVLTSIVVLSPSIQSFLISNIWLLMISAIGNIATTWLLLEKRNDYPTNFYLLGAFTVLNSISLGMIVAQYPAFIVAEAFLLTTVITLGLTVYTFTTKNDLTYIGSYLYSLLPVLLIGSLIHLFIGNSFTDTVLAVFGAILFAGYIIYDTNLIMKHLSAEEYIIGVLNLYMDIINLFIKLLKILKALHGEEKKEKKRRE</sequence>
<evidence type="ECO:0000256" key="4">
    <source>
        <dbReference type="ARBA" id="ARBA00023136"/>
    </source>
</evidence>
<evidence type="ECO:0000313" key="7">
    <source>
        <dbReference type="Proteomes" id="UP000276133"/>
    </source>
</evidence>
<feature type="transmembrane region" description="Helical" evidence="5">
    <location>
        <begin position="180"/>
        <end position="196"/>
    </location>
</feature>
<dbReference type="AlphaFoldDB" id="A0A3M7RET5"/>
<accession>A0A3M7RET5</accession>
<evidence type="ECO:0000256" key="3">
    <source>
        <dbReference type="ARBA" id="ARBA00022989"/>
    </source>
</evidence>
<keyword evidence="2 5" id="KW-0812">Transmembrane</keyword>
<feature type="transmembrane region" description="Helical" evidence="5">
    <location>
        <begin position="38"/>
        <end position="59"/>
    </location>
</feature>
<evidence type="ECO:0000313" key="6">
    <source>
        <dbReference type="EMBL" id="RNA22030.1"/>
    </source>
</evidence>
<protein>
    <submittedName>
        <fullName evidence="6">Lifeguard 4</fullName>
    </submittedName>
</protein>
<feature type="transmembrane region" description="Helical" evidence="5">
    <location>
        <begin position="155"/>
        <end position="174"/>
    </location>
</feature>
<dbReference type="PANTHER" id="PTHR23291">
    <property type="entry name" value="BAX INHIBITOR-RELATED"/>
    <property type="match status" value="1"/>
</dbReference>
<comment type="subcellular location">
    <subcellularLocation>
        <location evidence="1">Membrane</location>
        <topology evidence="1">Multi-pass membrane protein</topology>
    </subcellularLocation>
</comment>
<organism evidence="6 7">
    <name type="scientific">Brachionus plicatilis</name>
    <name type="common">Marine rotifer</name>
    <name type="synonym">Brachionus muelleri</name>
    <dbReference type="NCBI Taxonomy" id="10195"/>
    <lineage>
        <taxon>Eukaryota</taxon>
        <taxon>Metazoa</taxon>
        <taxon>Spiralia</taxon>
        <taxon>Gnathifera</taxon>
        <taxon>Rotifera</taxon>
        <taxon>Eurotatoria</taxon>
        <taxon>Monogononta</taxon>
        <taxon>Pseudotrocha</taxon>
        <taxon>Ploima</taxon>
        <taxon>Brachionidae</taxon>
        <taxon>Brachionus</taxon>
    </lineage>
</organism>
<evidence type="ECO:0000256" key="1">
    <source>
        <dbReference type="ARBA" id="ARBA00004141"/>
    </source>
</evidence>
<dbReference type="EMBL" id="REGN01003547">
    <property type="protein sequence ID" value="RNA22030.1"/>
    <property type="molecule type" value="Genomic_DNA"/>
</dbReference>
<dbReference type="PANTHER" id="PTHR23291:SF50">
    <property type="entry name" value="PROTEIN LIFEGUARD 4"/>
    <property type="match status" value="1"/>
</dbReference>
<feature type="transmembrane region" description="Helical" evidence="5">
    <location>
        <begin position="65"/>
        <end position="86"/>
    </location>
</feature>
<dbReference type="Pfam" id="PF01027">
    <property type="entry name" value="Bax1-I"/>
    <property type="match status" value="1"/>
</dbReference>
<feature type="transmembrane region" description="Helical" evidence="5">
    <location>
        <begin position="98"/>
        <end position="117"/>
    </location>
</feature>
<evidence type="ECO:0000256" key="2">
    <source>
        <dbReference type="ARBA" id="ARBA00022692"/>
    </source>
</evidence>
<keyword evidence="3 5" id="KW-1133">Transmembrane helix</keyword>